<dbReference type="InterPro" id="IPR043426">
    <property type="entry name" value="MltB-like"/>
</dbReference>
<evidence type="ECO:0000259" key="1">
    <source>
        <dbReference type="Pfam" id="PF13406"/>
    </source>
</evidence>
<dbReference type="SUPFAM" id="SSF53955">
    <property type="entry name" value="Lysozyme-like"/>
    <property type="match status" value="1"/>
</dbReference>
<dbReference type="Gene3D" id="1.10.8.350">
    <property type="entry name" value="Bacterial muramidase"/>
    <property type="match status" value="1"/>
</dbReference>
<dbReference type="CDD" id="cd13399">
    <property type="entry name" value="Slt35-like"/>
    <property type="match status" value="1"/>
</dbReference>
<protein>
    <submittedName>
        <fullName evidence="2">Membrane-bound lytic murein transglycosylase B</fullName>
    </submittedName>
</protein>
<dbReference type="Gene3D" id="1.10.530.10">
    <property type="match status" value="1"/>
</dbReference>
<evidence type="ECO:0000313" key="2">
    <source>
        <dbReference type="EMBL" id="VAW90005.1"/>
    </source>
</evidence>
<dbReference type="GO" id="GO:0009253">
    <property type="term" value="P:peptidoglycan catabolic process"/>
    <property type="evidence" value="ECO:0007669"/>
    <property type="project" value="TreeGrafter"/>
</dbReference>
<dbReference type="InterPro" id="IPR031304">
    <property type="entry name" value="SLT_2"/>
</dbReference>
<gene>
    <name evidence="2" type="ORF">MNBD_GAMMA17-1411</name>
</gene>
<proteinExistence type="predicted"/>
<name>A0A3B0Z9C0_9ZZZZ</name>
<sequence length="347" mass="39582">MTVSLPRKIIAFTSLLALLFTTSSTIAANNDFTQRADVQQFIDMMVKQHQFERTSLTQLLGEAKHSEAVINAITRPYEAKPWYQYRPIFVTEKRIKRGLQFWQENSEALQRAEKKYGVPPEFITAIIGVESFYGAYKGNYRLLDSLTTLGFDYPRRGKFFRSELKHYLLMTREEAIDPRSVKGSYAGAMGKPQFISSSYREYAVDFSGDGKRDLWENTTDAIGSVANYFRRHGWKHGAPVASSASVKGSDYQKLIKKSLKPKKTLAQITRQGVTLNDPPSNKIPASTKATLIRLKNQPEDEYWVTYHNFYAISRYNHSALYSMAVFQLATALRKQHNDAMATLNLLP</sequence>
<organism evidence="2">
    <name type="scientific">hydrothermal vent metagenome</name>
    <dbReference type="NCBI Taxonomy" id="652676"/>
    <lineage>
        <taxon>unclassified sequences</taxon>
        <taxon>metagenomes</taxon>
        <taxon>ecological metagenomes</taxon>
    </lineage>
</organism>
<dbReference type="FunFam" id="1.10.8.350:FF:000001">
    <property type="entry name" value="Lytic murein transglycosylase B"/>
    <property type="match status" value="1"/>
</dbReference>
<dbReference type="Pfam" id="PF13406">
    <property type="entry name" value="SLT_2"/>
    <property type="match status" value="1"/>
</dbReference>
<dbReference type="AlphaFoldDB" id="A0A3B0Z9C0"/>
<accession>A0A3B0Z9C0</accession>
<feature type="domain" description="Transglycosylase SLT" evidence="1">
    <location>
        <begin position="35"/>
        <end position="329"/>
    </location>
</feature>
<dbReference type="InterPro" id="IPR023346">
    <property type="entry name" value="Lysozyme-like_dom_sf"/>
</dbReference>
<dbReference type="PANTHER" id="PTHR30163:SF9">
    <property type="entry name" value="MEMBRANE-BOUND LYTIC MUREIN TRANSGLYCOSYLASE B"/>
    <property type="match status" value="1"/>
</dbReference>
<dbReference type="NCBIfam" id="TIGR02282">
    <property type="entry name" value="MltB"/>
    <property type="match status" value="1"/>
</dbReference>
<dbReference type="InterPro" id="IPR011757">
    <property type="entry name" value="Lytic_transglycosylase_MltB"/>
</dbReference>
<dbReference type="GO" id="GO:0008933">
    <property type="term" value="F:peptidoglycan lytic transglycosylase activity"/>
    <property type="evidence" value="ECO:0007669"/>
    <property type="project" value="TreeGrafter"/>
</dbReference>
<reference evidence="2" key="1">
    <citation type="submission" date="2018-06" db="EMBL/GenBank/DDBJ databases">
        <authorList>
            <person name="Zhirakovskaya E."/>
        </authorList>
    </citation>
    <scope>NUCLEOTIDE SEQUENCE</scope>
</reference>
<dbReference type="PANTHER" id="PTHR30163">
    <property type="entry name" value="MEMBRANE-BOUND LYTIC MUREIN TRANSGLYCOSYLASE B"/>
    <property type="match status" value="1"/>
</dbReference>
<dbReference type="EMBL" id="UOFQ01000165">
    <property type="protein sequence ID" value="VAW90005.1"/>
    <property type="molecule type" value="Genomic_DNA"/>
</dbReference>